<organism evidence="7 8">
    <name type="scientific">Eggerthella sinensis</name>
    <dbReference type="NCBI Taxonomy" id="242230"/>
    <lineage>
        <taxon>Bacteria</taxon>
        <taxon>Bacillati</taxon>
        <taxon>Actinomycetota</taxon>
        <taxon>Coriobacteriia</taxon>
        <taxon>Eggerthellales</taxon>
        <taxon>Eggerthellaceae</taxon>
        <taxon>Eggerthella</taxon>
    </lineage>
</organism>
<dbReference type="InterPro" id="IPR013986">
    <property type="entry name" value="DExx_box_DNA_helicase_dom_sf"/>
</dbReference>
<accession>A0ABX9HFZ3</accession>
<dbReference type="Gene3D" id="3.40.50.300">
    <property type="entry name" value="P-loop containing nucleotide triphosphate hydrolases"/>
    <property type="match status" value="1"/>
</dbReference>
<keyword evidence="2 5" id="KW-0378">Hydrolase</keyword>
<evidence type="ECO:0000256" key="1">
    <source>
        <dbReference type="ARBA" id="ARBA00022741"/>
    </source>
</evidence>
<feature type="domain" description="UvrD-like helicase ATP-binding" evidence="6">
    <location>
        <begin position="1"/>
        <end position="262"/>
    </location>
</feature>
<dbReference type="PROSITE" id="PS51198">
    <property type="entry name" value="UVRD_HELICASE_ATP_BIND"/>
    <property type="match status" value="1"/>
</dbReference>
<keyword evidence="3 5" id="KW-0347">Helicase</keyword>
<dbReference type="InterPro" id="IPR027417">
    <property type="entry name" value="P-loop_NTPase"/>
</dbReference>
<proteinExistence type="predicted"/>
<dbReference type="Gene3D" id="1.10.10.160">
    <property type="match status" value="1"/>
</dbReference>
<feature type="binding site" evidence="5">
    <location>
        <begin position="14"/>
        <end position="21"/>
    </location>
    <ligand>
        <name>ATP</name>
        <dbReference type="ChEBI" id="CHEBI:30616"/>
    </ligand>
</feature>
<dbReference type="InterPro" id="IPR014016">
    <property type="entry name" value="UvrD-like_ATP-bd"/>
</dbReference>
<evidence type="ECO:0000256" key="4">
    <source>
        <dbReference type="ARBA" id="ARBA00022840"/>
    </source>
</evidence>
<dbReference type="GO" id="GO:0004386">
    <property type="term" value="F:helicase activity"/>
    <property type="evidence" value="ECO:0007669"/>
    <property type="project" value="UniProtKB-KW"/>
</dbReference>
<reference evidence="7 8" key="1">
    <citation type="journal article" date="2018" name="Elife">
        <title>Discovery and characterization of a prevalent human gut bacterial enzyme sufficient for the inactivation of a family of plant toxins.</title>
        <authorList>
            <person name="Koppel N."/>
            <person name="Bisanz J.E."/>
            <person name="Pandelia M.E."/>
            <person name="Turnbaugh P.J."/>
            <person name="Balskus E.P."/>
        </authorList>
    </citation>
    <scope>NUCLEOTIDE SEQUENCE [LARGE SCALE GENOMIC DNA]</scope>
    <source>
        <strain evidence="7 8">DSM 16107</strain>
    </source>
</reference>
<protein>
    <submittedName>
        <fullName evidence="7">DNA helicase</fullName>
    </submittedName>
</protein>
<dbReference type="Proteomes" id="UP000253817">
    <property type="component" value="Unassembled WGS sequence"/>
</dbReference>
<comment type="caution">
    <text evidence="7">The sequence shown here is derived from an EMBL/GenBank/DDBJ whole genome shotgun (WGS) entry which is preliminary data.</text>
</comment>
<evidence type="ECO:0000256" key="3">
    <source>
        <dbReference type="ARBA" id="ARBA00022806"/>
    </source>
</evidence>
<keyword evidence="8" id="KW-1185">Reference proteome</keyword>
<evidence type="ECO:0000259" key="6">
    <source>
        <dbReference type="PROSITE" id="PS51198"/>
    </source>
</evidence>
<evidence type="ECO:0000256" key="2">
    <source>
        <dbReference type="ARBA" id="ARBA00022801"/>
    </source>
</evidence>
<name>A0ABX9HFZ3_9ACTN</name>
<keyword evidence="4 5" id="KW-0067">ATP-binding</keyword>
<evidence type="ECO:0000256" key="5">
    <source>
        <dbReference type="PROSITE-ProRule" id="PRU00560"/>
    </source>
</evidence>
<evidence type="ECO:0000313" key="8">
    <source>
        <dbReference type="Proteomes" id="UP000253817"/>
    </source>
</evidence>
<gene>
    <name evidence="7" type="ORF">C1876_15000</name>
</gene>
<dbReference type="EMBL" id="PPTT01000033">
    <property type="protein sequence ID" value="RDB66045.1"/>
    <property type="molecule type" value="Genomic_DNA"/>
</dbReference>
<sequence>MIDTFAPEALRFRGSARTGKTARLVERVAACAASDGPESVVAFCASPQAARAFELRLQARLGDAARAVRVTTPRAFALDVLSGADAVALTGRDARLLVPFEEKFLFEDLMVSGLRPKRLREMLKFFHRSWTELADDDPAWLITDQETNLHALLKENLAFMRGVLEPEAANLAVRALRQARSRDEERAAHAFAHVVVDDYSCLSRASQMMTELVARTSIAVAGDATACVEAFDSYPYAAGLDEFAERHPNAELVELEAAGEGAAERTLAASDVLSCDDPSDEFARVAAYVSDAVEAGVPASHVVVASPHPAWTRGLMAALDARDVPAEALPSEQPPALRGDVRDDARCAAARLLTALELVADPRNATAWRCWCGFGDYLLNSAAFAHLRAQGRGLVEALAATEADDGVVGMARVVAAYQAGTALIEHASGLAGAQLLDELARAVTDGAEQHAPDAIVSLCLDDAADAAADAASMARRARTRLMLPCLNDEHAVAVVPYRQMIGLSPDVLVVAGFMNGFLPRHAYFDDTTPPAKRARMLAEDASVARALAGKAPRQAVSYCTTIDLESAGLLDLKINRIRMKKGVRLATISKSVLLEEMEER</sequence>
<dbReference type="RefSeq" id="WP_114547532.1">
    <property type="nucleotide sequence ID" value="NZ_PPTT01000033.1"/>
</dbReference>
<evidence type="ECO:0000313" key="7">
    <source>
        <dbReference type="EMBL" id="RDB66045.1"/>
    </source>
</evidence>
<dbReference type="SUPFAM" id="SSF52540">
    <property type="entry name" value="P-loop containing nucleoside triphosphate hydrolases"/>
    <property type="match status" value="1"/>
</dbReference>
<keyword evidence="1 5" id="KW-0547">Nucleotide-binding</keyword>